<proteinExistence type="predicted"/>
<accession>A0A1H6IDS7</accession>
<reference evidence="3" key="1">
    <citation type="submission" date="2016-10" db="EMBL/GenBank/DDBJ databases">
        <authorList>
            <person name="Varghese N."/>
            <person name="Submissions S."/>
        </authorList>
    </citation>
    <scope>NUCLEOTIDE SEQUENCE [LARGE SCALE GENOMIC DNA]</scope>
    <source>
        <strain evidence="3">DSM 13234</strain>
    </source>
</reference>
<feature type="compositionally biased region" description="Pro residues" evidence="1">
    <location>
        <begin position="83"/>
        <end position="92"/>
    </location>
</feature>
<gene>
    <name evidence="2" type="ORF">SAMN04244559_02506</name>
</gene>
<dbReference type="Proteomes" id="UP000182983">
    <property type="component" value="Unassembled WGS sequence"/>
</dbReference>
<evidence type="ECO:0000256" key="1">
    <source>
        <dbReference type="SAM" id="MobiDB-lite"/>
    </source>
</evidence>
<evidence type="ECO:0000313" key="2">
    <source>
        <dbReference type="EMBL" id="SEH46873.1"/>
    </source>
</evidence>
<organism evidence="2 3">
    <name type="scientific">Magnetospirillum fulvum</name>
    <name type="common">Rhodospirillum fulvum</name>
    <dbReference type="NCBI Taxonomy" id="1082"/>
    <lineage>
        <taxon>Bacteria</taxon>
        <taxon>Pseudomonadati</taxon>
        <taxon>Pseudomonadota</taxon>
        <taxon>Alphaproteobacteria</taxon>
        <taxon>Rhodospirillales</taxon>
        <taxon>Rhodospirillaceae</taxon>
        <taxon>Magnetospirillum</taxon>
    </lineage>
</organism>
<sequence length="247" mass="26352">MRLRLLSTTAWALLISLALHLVAFVGVWRLQIDLPPEPKAERVTIVELTPQPVPPPTPPAPPPPPPPPPPPQSPDAKSDPKAKPIPKPPPPQLNSAPLGPRSSGEKSGAGAVRHGEGLVSLESAGSRKPPAPVRGGLSQSAQDFILAQILKMWRFNTLAIKGKGVVISAVIEINGDGTLGGSMNRSAPWNPGAVISDYDRLPPDSPLRRALESYLLALRLAQPLTLPPDDGKGWPRRMTLRFAIDDL</sequence>
<dbReference type="RefSeq" id="WP_074769112.1">
    <property type="nucleotide sequence ID" value="NZ_FNWO01000010.1"/>
</dbReference>
<dbReference type="EMBL" id="FNWO01000010">
    <property type="protein sequence ID" value="SEH46873.1"/>
    <property type="molecule type" value="Genomic_DNA"/>
</dbReference>
<protein>
    <recommendedName>
        <fullName evidence="4">Periplasmic protein TonB</fullName>
    </recommendedName>
</protein>
<dbReference type="AlphaFoldDB" id="A0A1H6IDS7"/>
<evidence type="ECO:0008006" key="4">
    <source>
        <dbReference type="Google" id="ProtNLM"/>
    </source>
</evidence>
<feature type="region of interest" description="Disordered" evidence="1">
    <location>
        <begin position="49"/>
        <end position="112"/>
    </location>
</feature>
<evidence type="ECO:0000313" key="3">
    <source>
        <dbReference type="Proteomes" id="UP000182983"/>
    </source>
</evidence>
<name>A0A1H6IDS7_MAGFU</name>
<keyword evidence="3" id="KW-1185">Reference proteome</keyword>
<feature type="compositionally biased region" description="Pro residues" evidence="1">
    <location>
        <begin position="51"/>
        <end position="73"/>
    </location>
</feature>